<dbReference type="SUPFAM" id="SSF56112">
    <property type="entry name" value="Protein kinase-like (PK-like)"/>
    <property type="match status" value="1"/>
</dbReference>
<organism evidence="2 3">
    <name type="scientific">Tothia fuscella</name>
    <dbReference type="NCBI Taxonomy" id="1048955"/>
    <lineage>
        <taxon>Eukaryota</taxon>
        <taxon>Fungi</taxon>
        <taxon>Dikarya</taxon>
        <taxon>Ascomycota</taxon>
        <taxon>Pezizomycotina</taxon>
        <taxon>Dothideomycetes</taxon>
        <taxon>Pleosporomycetidae</taxon>
        <taxon>Venturiales</taxon>
        <taxon>Cylindrosympodiaceae</taxon>
        <taxon>Tothia</taxon>
    </lineage>
</organism>
<evidence type="ECO:0008006" key="4">
    <source>
        <dbReference type="Google" id="ProtNLM"/>
    </source>
</evidence>
<evidence type="ECO:0000313" key="3">
    <source>
        <dbReference type="Proteomes" id="UP000800235"/>
    </source>
</evidence>
<dbReference type="Proteomes" id="UP000800235">
    <property type="component" value="Unassembled WGS sequence"/>
</dbReference>
<dbReference type="InterPro" id="IPR051678">
    <property type="entry name" value="AGP_Transferase"/>
</dbReference>
<gene>
    <name evidence="2" type="ORF">EJ08DRAFT_165084</name>
</gene>
<dbReference type="AlphaFoldDB" id="A0A9P4TYV9"/>
<evidence type="ECO:0000256" key="1">
    <source>
        <dbReference type="SAM" id="MobiDB-lite"/>
    </source>
</evidence>
<evidence type="ECO:0000313" key="2">
    <source>
        <dbReference type="EMBL" id="KAF2431809.1"/>
    </source>
</evidence>
<dbReference type="PANTHER" id="PTHR21310:SF15">
    <property type="entry name" value="AMINOGLYCOSIDE PHOSPHOTRANSFERASE DOMAIN-CONTAINING PROTEIN"/>
    <property type="match status" value="1"/>
</dbReference>
<dbReference type="PANTHER" id="PTHR21310">
    <property type="entry name" value="AMINOGLYCOSIDE PHOSPHOTRANSFERASE-RELATED-RELATED"/>
    <property type="match status" value="1"/>
</dbReference>
<reference evidence="2" key="1">
    <citation type="journal article" date="2020" name="Stud. Mycol.">
        <title>101 Dothideomycetes genomes: a test case for predicting lifestyles and emergence of pathogens.</title>
        <authorList>
            <person name="Haridas S."/>
            <person name="Albert R."/>
            <person name="Binder M."/>
            <person name="Bloem J."/>
            <person name="Labutti K."/>
            <person name="Salamov A."/>
            <person name="Andreopoulos B."/>
            <person name="Baker S."/>
            <person name="Barry K."/>
            <person name="Bills G."/>
            <person name="Bluhm B."/>
            <person name="Cannon C."/>
            <person name="Castanera R."/>
            <person name="Culley D."/>
            <person name="Daum C."/>
            <person name="Ezra D."/>
            <person name="Gonzalez J."/>
            <person name="Henrissat B."/>
            <person name="Kuo A."/>
            <person name="Liang C."/>
            <person name="Lipzen A."/>
            <person name="Lutzoni F."/>
            <person name="Magnuson J."/>
            <person name="Mondo S."/>
            <person name="Nolan M."/>
            <person name="Ohm R."/>
            <person name="Pangilinan J."/>
            <person name="Park H.-J."/>
            <person name="Ramirez L."/>
            <person name="Alfaro M."/>
            <person name="Sun H."/>
            <person name="Tritt A."/>
            <person name="Yoshinaga Y."/>
            <person name="Zwiers L.-H."/>
            <person name="Turgeon B."/>
            <person name="Goodwin S."/>
            <person name="Spatafora J."/>
            <person name="Crous P."/>
            <person name="Grigoriev I."/>
        </authorList>
    </citation>
    <scope>NUCLEOTIDE SEQUENCE</scope>
    <source>
        <strain evidence="2">CBS 130266</strain>
    </source>
</reference>
<dbReference type="InterPro" id="IPR011009">
    <property type="entry name" value="Kinase-like_dom_sf"/>
</dbReference>
<name>A0A9P4TYV9_9PEZI</name>
<comment type="caution">
    <text evidence="2">The sequence shown here is derived from an EMBL/GenBank/DDBJ whole genome shotgun (WGS) entry which is preliminary data.</text>
</comment>
<sequence length="345" mass="38785">MDRASQNRLDDTELSDGLGRERVKITTSPARAKKLNRELLNKMMFALTKDPEADLQAVITQAYRTQMDSRRTKCGKKESSKTAEMNRNILISTLSRYEKDPKCNLAISFPVDYRKDRDEFQGTNKRPRSPSPEVKRSPSPSLDPLETLSTDFNFVTPYSKELQHLLSSHHGHLGSPESTVHATKVLIKSSEIIWQGGLAKARVVKCSETIAAKICSRSQRNQALALQYLADHAPTIPVPRLHGLLELGGPSGISVMFTTYLAGTTLEHCWLKLHPDEKGSVQRQLNDIMRQLRILNQQNGYPMGLLDGTGVRDQRGPHDNYHSNKVITTGDEFQDYLLLLQAKPK</sequence>
<dbReference type="OrthoDB" id="4177236at2759"/>
<feature type="region of interest" description="Disordered" evidence="1">
    <location>
        <begin position="117"/>
        <end position="146"/>
    </location>
</feature>
<proteinExistence type="predicted"/>
<keyword evidence="3" id="KW-1185">Reference proteome</keyword>
<protein>
    <recommendedName>
        <fullName evidence="4">Protein kinase domain-containing protein</fullName>
    </recommendedName>
</protein>
<dbReference type="EMBL" id="MU007029">
    <property type="protein sequence ID" value="KAF2431809.1"/>
    <property type="molecule type" value="Genomic_DNA"/>
</dbReference>
<accession>A0A9P4TYV9</accession>